<proteinExistence type="predicted"/>
<reference evidence="2 3" key="1">
    <citation type="submission" date="2019-03" db="EMBL/GenBank/DDBJ databases">
        <title>Genomic Encyclopedia of Type Strains, Phase IV (KMG-IV): sequencing the most valuable type-strain genomes for metagenomic binning, comparative biology and taxonomic classification.</title>
        <authorList>
            <person name="Goeker M."/>
        </authorList>
    </citation>
    <scope>NUCLEOTIDE SEQUENCE [LARGE SCALE GENOMIC DNA]</scope>
    <source>
        <strain evidence="2 3">DSM 29487</strain>
    </source>
</reference>
<evidence type="ECO:0000313" key="2">
    <source>
        <dbReference type="EMBL" id="TCW02805.1"/>
    </source>
</evidence>
<dbReference type="PANTHER" id="PTHR10928">
    <property type="entry name" value="SUPPRESSOR OF FUSED"/>
    <property type="match status" value="1"/>
</dbReference>
<accession>A0A4R3Z8T4</accession>
<comment type="caution">
    <text evidence="2">The sequence shown here is derived from an EMBL/GenBank/DDBJ whole genome shotgun (WGS) entry which is preliminary data.</text>
</comment>
<dbReference type="Proteomes" id="UP000295515">
    <property type="component" value="Unassembled WGS sequence"/>
</dbReference>
<dbReference type="InterPro" id="IPR037181">
    <property type="entry name" value="SUFU_N"/>
</dbReference>
<evidence type="ECO:0000313" key="3">
    <source>
        <dbReference type="Proteomes" id="UP000295515"/>
    </source>
</evidence>
<gene>
    <name evidence="2" type="ORF">EDD60_101107</name>
</gene>
<sequence>MGLFDKLKKDRQSNKQEITKEEIRADGWDAITEAFEKVYPTQKDPKHYGTLISWRLGGDSPLQGISIYEGEDYWHFVTYGLSELYEKESENKEISGYGMEFTFKLKKDHYEDEEAELKGICNILQTIAKLTFVNGEIFRPYEYIYTGQTQGIDIKMLSNITGFITIPDTDVAPISTPNGYVEFVEFIGATNNELIALKNQELTVKELYEKMGTDVTNYYRDSLIK</sequence>
<dbReference type="SUPFAM" id="SSF103359">
    <property type="entry name" value="Suppressor of Fused, N-terminal domain"/>
    <property type="match status" value="1"/>
</dbReference>
<protein>
    <submittedName>
        <fullName evidence="2">Suppressor of fused protein SUFU</fullName>
    </submittedName>
</protein>
<dbReference type="EMBL" id="SMCQ01000001">
    <property type="protein sequence ID" value="TCW02805.1"/>
    <property type="molecule type" value="Genomic_DNA"/>
</dbReference>
<keyword evidence="3" id="KW-1185">Reference proteome</keyword>
<dbReference type="InterPro" id="IPR007768">
    <property type="entry name" value="Suppressor_of_fused"/>
</dbReference>
<dbReference type="GeneID" id="98913935"/>
<feature type="domain" description="Suppressor of fused-like" evidence="1">
    <location>
        <begin position="58"/>
        <end position="220"/>
    </location>
</feature>
<dbReference type="GO" id="GO:0005737">
    <property type="term" value="C:cytoplasm"/>
    <property type="evidence" value="ECO:0007669"/>
    <property type="project" value="TreeGrafter"/>
</dbReference>
<dbReference type="AlphaFoldDB" id="A0A4R3Z8T4"/>
<name>A0A4R3Z8T4_9FIRM</name>
<organism evidence="2 3">
    <name type="scientific">Longibaculum muris</name>
    <dbReference type="NCBI Taxonomy" id="1796628"/>
    <lineage>
        <taxon>Bacteria</taxon>
        <taxon>Bacillati</taxon>
        <taxon>Bacillota</taxon>
        <taxon>Erysipelotrichia</taxon>
        <taxon>Erysipelotrichales</taxon>
        <taxon>Coprobacillaceae</taxon>
        <taxon>Longibaculum</taxon>
    </lineage>
</organism>
<dbReference type="RefSeq" id="WP_066447461.1">
    <property type="nucleotide sequence ID" value="NZ_JANKBF010000002.1"/>
</dbReference>
<dbReference type="InterPro" id="IPR020941">
    <property type="entry name" value="SUFU-like_domain"/>
</dbReference>
<dbReference type="Pfam" id="PF05076">
    <property type="entry name" value="SUFU"/>
    <property type="match status" value="1"/>
</dbReference>
<evidence type="ECO:0000259" key="1">
    <source>
        <dbReference type="Pfam" id="PF05076"/>
    </source>
</evidence>
<dbReference type="PANTHER" id="PTHR10928:SF2">
    <property type="entry name" value="SUPPRESSOR OF FUSED HOMOLOG"/>
    <property type="match status" value="1"/>
</dbReference>